<name>A0A3S5AU55_9PLAT</name>
<comment type="caution">
    <text evidence="2">The sequence shown here is derived from an EMBL/GenBank/DDBJ whole genome shotgun (WGS) entry which is preliminary data.</text>
</comment>
<evidence type="ECO:0000313" key="3">
    <source>
        <dbReference type="Proteomes" id="UP000784294"/>
    </source>
</evidence>
<gene>
    <name evidence="2" type="ORF">PXEA_LOCUS21938</name>
</gene>
<proteinExistence type="predicted"/>
<feature type="compositionally biased region" description="Low complexity" evidence="1">
    <location>
        <begin position="277"/>
        <end position="298"/>
    </location>
</feature>
<keyword evidence="3" id="KW-1185">Reference proteome</keyword>
<dbReference type="EMBL" id="CAAALY010095504">
    <property type="protein sequence ID" value="VEL28498.1"/>
    <property type="molecule type" value="Genomic_DNA"/>
</dbReference>
<reference evidence="2" key="1">
    <citation type="submission" date="2018-11" db="EMBL/GenBank/DDBJ databases">
        <authorList>
            <consortium name="Pathogen Informatics"/>
        </authorList>
    </citation>
    <scope>NUCLEOTIDE SEQUENCE</scope>
</reference>
<feature type="compositionally biased region" description="Polar residues" evidence="1">
    <location>
        <begin position="153"/>
        <end position="177"/>
    </location>
</feature>
<dbReference type="Proteomes" id="UP000784294">
    <property type="component" value="Unassembled WGS sequence"/>
</dbReference>
<evidence type="ECO:0000313" key="2">
    <source>
        <dbReference type="EMBL" id="VEL28498.1"/>
    </source>
</evidence>
<feature type="region of interest" description="Disordered" evidence="1">
    <location>
        <begin position="131"/>
        <end position="193"/>
    </location>
</feature>
<feature type="compositionally biased region" description="Low complexity" evidence="1">
    <location>
        <begin position="178"/>
        <end position="193"/>
    </location>
</feature>
<accession>A0A3S5AU55</accession>
<protein>
    <submittedName>
        <fullName evidence="2">Uncharacterized protein</fullName>
    </submittedName>
</protein>
<feature type="compositionally biased region" description="Polar residues" evidence="1">
    <location>
        <begin position="264"/>
        <end position="276"/>
    </location>
</feature>
<organism evidence="2 3">
    <name type="scientific">Protopolystoma xenopodis</name>
    <dbReference type="NCBI Taxonomy" id="117903"/>
    <lineage>
        <taxon>Eukaryota</taxon>
        <taxon>Metazoa</taxon>
        <taxon>Spiralia</taxon>
        <taxon>Lophotrochozoa</taxon>
        <taxon>Platyhelminthes</taxon>
        <taxon>Monogenea</taxon>
        <taxon>Polyopisthocotylea</taxon>
        <taxon>Polystomatidea</taxon>
        <taxon>Polystomatidae</taxon>
        <taxon>Protopolystoma</taxon>
    </lineage>
</organism>
<feature type="compositionally biased region" description="Polar residues" evidence="1">
    <location>
        <begin position="131"/>
        <end position="143"/>
    </location>
</feature>
<feature type="region of interest" description="Disordered" evidence="1">
    <location>
        <begin position="249"/>
        <end position="301"/>
    </location>
</feature>
<dbReference type="AlphaFoldDB" id="A0A3S5AU55"/>
<evidence type="ECO:0000256" key="1">
    <source>
        <dbReference type="SAM" id="MobiDB-lite"/>
    </source>
</evidence>
<sequence length="311" mass="33943">MQTYFSAAPPQESLLKRSNNARSHGQSGHPTPVLMLKHSTSCSEVVNNNNFNGLSSHTHSEKPHVSLHRSLFRSTMGGAYVSTTNNRLHYVMRQNPSVYVSHCKSNKMQEGAYNSEREKIKCFDPQYAQRTYDSNGVSPGSRSDCNESGIVSDYQSSSHTSPNGYPSRRTYLSTPPESSHSSSDTDTAGSSGHIRVNRVGNQLLTNTVNVNSSGILNGSDRIDLCGKLNSGYQTTKYHLVHHSGSQQYNHSFLRNDSPNRHSDSQNSTTVNTPRGTSNGSNSNHSSSYSPSSPSRHGPVFQSPASCLAIMA</sequence>